<dbReference type="OrthoDB" id="342131at2759"/>
<dbReference type="SUPFAM" id="SSF50978">
    <property type="entry name" value="WD40 repeat-like"/>
    <property type="match status" value="1"/>
</dbReference>
<keyword evidence="4" id="KW-1185">Reference proteome</keyword>
<dbReference type="GO" id="GO:0043291">
    <property type="term" value="C:RAVE complex"/>
    <property type="evidence" value="ECO:0007669"/>
    <property type="project" value="TreeGrafter"/>
</dbReference>
<protein>
    <recommendedName>
        <fullName evidence="2">RAVE complex protein Rav1 C-terminal domain-containing protein</fullName>
    </recommendedName>
</protein>
<dbReference type="VEuPathDB" id="FungiDB:CXQ85_002223"/>
<feature type="compositionally biased region" description="Polar residues" evidence="1">
    <location>
        <begin position="1332"/>
        <end position="1341"/>
    </location>
</feature>
<gene>
    <name evidence="3" type="ORF">CXQ85_002223</name>
</gene>
<dbReference type="GeneID" id="37007554"/>
<feature type="domain" description="RAVE complex protein Rav1 C-terminal" evidence="2">
    <location>
        <begin position="649"/>
        <end position="1301"/>
    </location>
</feature>
<dbReference type="Proteomes" id="UP000244309">
    <property type="component" value="Unassembled WGS sequence"/>
</dbReference>
<dbReference type="InterPro" id="IPR052208">
    <property type="entry name" value="DmX-like/RAVE_component"/>
</dbReference>
<dbReference type="RefSeq" id="XP_025341375.1">
    <property type="nucleotide sequence ID" value="XM_025485910.1"/>
</dbReference>
<evidence type="ECO:0000313" key="3">
    <source>
        <dbReference type="EMBL" id="PVH20435.1"/>
    </source>
</evidence>
<dbReference type="PANTHER" id="PTHR13950">
    <property type="entry name" value="RABCONNECTIN-RELATED"/>
    <property type="match status" value="1"/>
</dbReference>
<reference evidence="3 4" key="1">
    <citation type="submission" date="2017-12" db="EMBL/GenBank/DDBJ databases">
        <title>Genome Sequence of a Multidrug-Resistant Candida haemulonii Isolate from a Patient with Chronic Leg Ulcers in Israel.</title>
        <authorList>
            <person name="Chow N.A."/>
            <person name="Gade L."/>
            <person name="Batra D."/>
            <person name="Rowe L.A."/>
            <person name="Ben-Ami R."/>
            <person name="Loparev V.N."/>
            <person name="Litvintseva A.P."/>
        </authorList>
    </citation>
    <scope>NUCLEOTIDE SEQUENCE [LARGE SCALE GENOMIC DNA]</scope>
    <source>
        <strain evidence="3 4">B11899</strain>
    </source>
</reference>
<dbReference type="GO" id="GO:0007035">
    <property type="term" value="P:vacuolar acidification"/>
    <property type="evidence" value="ECO:0007669"/>
    <property type="project" value="TreeGrafter"/>
</dbReference>
<comment type="caution">
    <text evidence="3">The sequence shown here is derived from an EMBL/GenBank/DDBJ whole genome shotgun (WGS) entry which is preliminary data.</text>
</comment>
<accession>A0A2V1ARM3</accession>
<feature type="region of interest" description="Disordered" evidence="1">
    <location>
        <begin position="1321"/>
        <end position="1343"/>
    </location>
</feature>
<dbReference type="STRING" id="45357.A0A2V1ARM3"/>
<dbReference type="InterPro" id="IPR022033">
    <property type="entry name" value="Rav1p_C"/>
</dbReference>
<sequence length="1359" mass="154713">MTIQFIPGDPNRSTECLSQAHWRNHHIIAYGSGNNVILSTRTDGNKSIQTIYLEKDPVSIDINPKDGLICASSGSDIIVLKPVNEYMSVPKWSEVLRIDNDSSEVLCLRWATDENELAVGSKDYLSLYHIYDEFGEIKYARRWHSSQASPIEHLDITAAADKIVTYNSSSFNSFAKVWLRINYGDSNTLFDLEYLNHDPDVWLTDIKWRSSTGEVDEDIHNMAHIKNLRSYIRNDDANDVLYITTSDHMLHVWATFDFSGHSHIKKWASINLADHLSSKYVSSLIIDNAALQSTLIPSLSELQTTTEVSDAFNKAELISSDLLLILGSEGELVISAISKVNENPPNSIFLQDIITTECNKHCIPNYSVGEALHAAEEQDASSEEFQVASNPIIGSHVIHGKGIFQFLVHDRIKNTIRYNEISIKKLLQNSGSPAALKSKYQGHAKSIQKLVTSTSSYEGNIMLSVSNFPEHNYIWEPLLLEPENQKFMSITKRFRLNVTRDDGAEAEQGIFDAILINDIETSDGPFRHHLAFVIEKGGYASLWDCNGVTMDDKDAVLLKRQDIFDINNDRIRHAPFAISLHEIRDGVYGIIAIFNYDLIKAWIIKIANKDISIEQVSAEVLPGTYEGVFRVSAVDTYLEKDISAIDDRGVFRSLSPTFDEDSKTFNWTQNIRIHTRIRNASQIHGASLINKLALVDETGLELSIWDTQSGLLEYKELYPEEFGKVRDLDWTFTGAHHESSNAILSVGFTRFVLLYTQLRYDYTNRIPTFAVLKKIDISEFTSHEIADSIWIDDGYLAIACGNQFFIDDKWVDLTENGNSHSRKSINQTIRQLMIGYNAKPSSYLISDLVMILNGPLPLYHPQFLIQALFNNEVKLVEEILVKLLQVLRDDEPVTWNLDFNFLEAVIPEKKPKIKRRLSQIDNVYDGNVEMFGVFNNVVSDLLVEKLTKVSLPLLTRHQQVTLTTVVNIVYELSHYKHSMDENGLKFFLGFKLFQSSSKQSGLTMRDISWALHSDQKEMLYTDIDGQYQHRMTWENIKQTGLVYWVDTNRLTSIVENVARNEFGDTRDPSGRVSVLYLAIKKKQVLVGLWRTISHPEKEKVLKFMNNDFTEQRWKSAASKNAFVLLGRHRFMDAAYFFLLAGLVKDCCVTLCNKLDEVELALAVSKVNHASDVTKHIIENFILPRALLKGDRWMTSWVFWQLKLKEISIQALIKSPTSVVKENKDSFSEEFQKDFGKMKLEAQSHSFLRDDPLLAVLFHKLRASKSNYLRGSKAVTAEEEFNFVIKVCTIYSRMGCDYLGLLLVRNWKFLSTLHQSQKASEEQKSKDLFSEFTGPTSESKVANDSAAFQEPDMSAFSFGF</sequence>
<name>A0A2V1ARM3_9ASCO</name>
<organism evidence="3 4">
    <name type="scientific">Candidozyma haemuli</name>
    <dbReference type="NCBI Taxonomy" id="45357"/>
    <lineage>
        <taxon>Eukaryota</taxon>
        <taxon>Fungi</taxon>
        <taxon>Dikarya</taxon>
        <taxon>Ascomycota</taxon>
        <taxon>Saccharomycotina</taxon>
        <taxon>Pichiomycetes</taxon>
        <taxon>Metschnikowiaceae</taxon>
        <taxon>Candidozyma</taxon>
    </lineage>
</organism>
<evidence type="ECO:0000313" key="4">
    <source>
        <dbReference type="Proteomes" id="UP000244309"/>
    </source>
</evidence>
<evidence type="ECO:0000256" key="1">
    <source>
        <dbReference type="SAM" id="MobiDB-lite"/>
    </source>
</evidence>
<proteinExistence type="predicted"/>
<evidence type="ECO:0000259" key="2">
    <source>
        <dbReference type="Pfam" id="PF12234"/>
    </source>
</evidence>
<dbReference type="PANTHER" id="PTHR13950:SF9">
    <property type="entry name" value="RABCONNECTIN-3A"/>
    <property type="match status" value="1"/>
</dbReference>
<dbReference type="InterPro" id="IPR036322">
    <property type="entry name" value="WD40_repeat_dom_sf"/>
</dbReference>
<dbReference type="Pfam" id="PF12234">
    <property type="entry name" value="Rav1p_C"/>
    <property type="match status" value="1"/>
</dbReference>
<dbReference type="EMBL" id="PKFO01000003">
    <property type="protein sequence ID" value="PVH20435.1"/>
    <property type="molecule type" value="Genomic_DNA"/>
</dbReference>